<organism evidence="2 3">
    <name type="scientific">candidate division WWE3 bacterium CG06_land_8_20_14_3_00_42_16</name>
    <dbReference type="NCBI Taxonomy" id="1975083"/>
    <lineage>
        <taxon>Bacteria</taxon>
        <taxon>Katanobacteria</taxon>
    </lineage>
</organism>
<keyword evidence="1" id="KW-1133">Transmembrane helix</keyword>
<dbReference type="Proteomes" id="UP000229916">
    <property type="component" value="Unassembled WGS sequence"/>
</dbReference>
<dbReference type="InterPro" id="IPR013784">
    <property type="entry name" value="Carb-bd-like_fold"/>
</dbReference>
<dbReference type="AlphaFoldDB" id="A0A2M7AMY9"/>
<keyword evidence="1" id="KW-0472">Membrane</keyword>
<sequence length="158" mass="17611">MKKLGSILFITILLLLTVSGLFRGQVSAASTKSTIQILLEVKEKLYQIKVTILDESGEPIEGAKVTLYSEPITKYTDENGVVVFENVSPGEHRIVVEHEGQIGEQKVVLSGQVETFDFRVKLELANPFNRRNVIAIIGILVSIVGFLLVLVFRMRRRG</sequence>
<dbReference type="GO" id="GO:0030246">
    <property type="term" value="F:carbohydrate binding"/>
    <property type="evidence" value="ECO:0007669"/>
    <property type="project" value="InterPro"/>
</dbReference>
<feature type="transmembrane region" description="Helical" evidence="1">
    <location>
        <begin position="133"/>
        <end position="152"/>
    </location>
</feature>
<proteinExistence type="predicted"/>
<evidence type="ECO:0000256" key="1">
    <source>
        <dbReference type="SAM" id="Phobius"/>
    </source>
</evidence>
<dbReference type="EMBL" id="PEWD01000056">
    <property type="protein sequence ID" value="PIU68766.1"/>
    <property type="molecule type" value="Genomic_DNA"/>
</dbReference>
<name>A0A2M7AMY9_UNCKA</name>
<dbReference type="Pfam" id="PF13620">
    <property type="entry name" value="CarboxypepD_reg"/>
    <property type="match status" value="1"/>
</dbReference>
<dbReference type="Gene3D" id="2.60.40.1120">
    <property type="entry name" value="Carboxypeptidase-like, regulatory domain"/>
    <property type="match status" value="1"/>
</dbReference>
<keyword evidence="1" id="KW-0812">Transmembrane</keyword>
<evidence type="ECO:0000313" key="3">
    <source>
        <dbReference type="Proteomes" id="UP000229916"/>
    </source>
</evidence>
<reference evidence="3" key="1">
    <citation type="submission" date="2017-09" db="EMBL/GenBank/DDBJ databases">
        <title>Depth-based differentiation of microbial function through sediment-hosted aquifers and enrichment of novel symbionts in the deep terrestrial subsurface.</title>
        <authorList>
            <person name="Probst A.J."/>
            <person name="Ladd B."/>
            <person name="Jarett J.K."/>
            <person name="Geller-Mcgrath D.E."/>
            <person name="Sieber C.M.K."/>
            <person name="Emerson J.B."/>
            <person name="Anantharaman K."/>
            <person name="Thomas B.C."/>
            <person name="Malmstrom R."/>
            <person name="Stieglmeier M."/>
            <person name="Klingl A."/>
            <person name="Woyke T."/>
            <person name="Ryan C.M."/>
            <person name="Banfield J.F."/>
        </authorList>
    </citation>
    <scope>NUCLEOTIDE SEQUENCE [LARGE SCALE GENOMIC DNA]</scope>
</reference>
<dbReference type="SUPFAM" id="SSF49452">
    <property type="entry name" value="Starch-binding domain-like"/>
    <property type="match status" value="1"/>
</dbReference>
<accession>A0A2M7AMY9</accession>
<comment type="caution">
    <text evidence="2">The sequence shown here is derived from an EMBL/GenBank/DDBJ whole genome shotgun (WGS) entry which is preliminary data.</text>
</comment>
<evidence type="ECO:0000313" key="2">
    <source>
        <dbReference type="EMBL" id="PIU68766.1"/>
    </source>
</evidence>
<gene>
    <name evidence="2" type="ORF">COS81_02715</name>
</gene>
<protein>
    <recommendedName>
        <fullName evidence="4">Big-1 domain-containing protein</fullName>
    </recommendedName>
</protein>
<evidence type="ECO:0008006" key="4">
    <source>
        <dbReference type="Google" id="ProtNLM"/>
    </source>
</evidence>